<feature type="chain" id="PRO_5011588456" evidence="7">
    <location>
        <begin position="29"/>
        <end position="450"/>
    </location>
</feature>
<evidence type="ECO:0000256" key="2">
    <source>
        <dbReference type="ARBA" id="ARBA00022723"/>
    </source>
</evidence>
<dbReference type="RefSeq" id="WP_238858280.1">
    <property type="nucleotide sequence ID" value="NZ_FOFG01000007.1"/>
</dbReference>
<dbReference type="GO" id="GO:0009055">
    <property type="term" value="F:electron transfer activity"/>
    <property type="evidence" value="ECO:0007669"/>
    <property type="project" value="InterPro"/>
</dbReference>
<feature type="domain" description="Cytochrome c" evidence="8">
    <location>
        <begin position="339"/>
        <end position="429"/>
    </location>
</feature>
<evidence type="ECO:0000256" key="5">
    <source>
        <dbReference type="PIRSR" id="PIRSR000018-51"/>
    </source>
</evidence>
<evidence type="ECO:0000256" key="3">
    <source>
        <dbReference type="ARBA" id="ARBA00023004"/>
    </source>
</evidence>
<dbReference type="PANTHER" id="PTHR35008">
    <property type="entry name" value="BLL4482 PROTEIN-RELATED"/>
    <property type="match status" value="1"/>
</dbReference>
<dbReference type="Gene3D" id="1.10.760.10">
    <property type="entry name" value="Cytochrome c-like domain"/>
    <property type="match status" value="2"/>
</dbReference>
<reference evidence="9 10" key="1">
    <citation type="submission" date="2016-10" db="EMBL/GenBank/DDBJ databases">
        <authorList>
            <person name="de Groot N.N."/>
        </authorList>
    </citation>
    <scope>NUCLEOTIDE SEQUENCE [LARGE SCALE GENOMIC DNA]</scope>
    <source>
        <strain evidence="9 10">A52C2</strain>
    </source>
</reference>
<feature type="binding site" description="axial binding residue" evidence="5">
    <location>
        <position position="229"/>
    </location>
    <ligand>
        <name>heme c</name>
        <dbReference type="ChEBI" id="CHEBI:61717"/>
        <label>2</label>
    </ligand>
    <ligandPart>
        <name>Fe</name>
        <dbReference type="ChEBI" id="CHEBI:18248"/>
    </ligandPart>
</feature>
<evidence type="ECO:0000256" key="7">
    <source>
        <dbReference type="SAM" id="SignalP"/>
    </source>
</evidence>
<protein>
    <submittedName>
        <fullName evidence="9">Cytochrome c, mono-and diheme variants</fullName>
    </submittedName>
</protein>
<evidence type="ECO:0000313" key="10">
    <source>
        <dbReference type="Proteomes" id="UP000199647"/>
    </source>
</evidence>
<evidence type="ECO:0000256" key="6">
    <source>
        <dbReference type="SAM" id="MobiDB-lite"/>
    </source>
</evidence>
<feature type="domain" description="Cytochrome c" evidence="8">
    <location>
        <begin position="210"/>
        <end position="320"/>
    </location>
</feature>
<dbReference type="GO" id="GO:0020037">
    <property type="term" value="F:heme binding"/>
    <property type="evidence" value="ECO:0007669"/>
    <property type="project" value="InterPro"/>
</dbReference>
<dbReference type="InterPro" id="IPR009056">
    <property type="entry name" value="Cyt_c-like_dom"/>
</dbReference>
<dbReference type="SUPFAM" id="SSF46626">
    <property type="entry name" value="Cytochrome c"/>
    <property type="match status" value="3"/>
</dbReference>
<organism evidence="9 10">
    <name type="scientific">Faunimonas pinastri</name>
    <dbReference type="NCBI Taxonomy" id="1855383"/>
    <lineage>
        <taxon>Bacteria</taxon>
        <taxon>Pseudomonadati</taxon>
        <taxon>Pseudomonadota</taxon>
        <taxon>Alphaproteobacteria</taxon>
        <taxon>Hyphomicrobiales</taxon>
        <taxon>Afifellaceae</taxon>
        <taxon>Faunimonas</taxon>
    </lineage>
</organism>
<dbReference type="PIRSF" id="PIRSF000018">
    <property type="entry name" value="Mb_ADH_cyt_c"/>
    <property type="match status" value="1"/>
</dbReference>
<dbReference type="GO" id="GO:0005506">
    <property type="term" value="F:iron ion binding"/>
    <property type="evidence" value="ECO:0007669"/>
    <property type="project" value="InterPro"/>
</dbReference>
<keyword evidence="1 4" id="KW-0349">Heme</keyword>
<feature type="signal peptide" evidence="7">
    <location>
        <begin position="1"/>
        <end position="28"/>
    </location>
</feature>
<dbReference type="InterPro" id="IPR014353">
    <property type="entry name" value="Membr-bd_ADH_cyt_c"/>
</dbReference>
<feature type="domain" description="Cytochrome c" evidence="8">
    <location>
        <begin position="65"/>
        <end position="168"/>
    </location>
</feature>
<keyword evidence="7" id="KW-0732">Signal</keyword>
<feature type="region of interest" description="Disordered" evidence="6">
    <location>
        <begin position="31"/>
        <end position="59"/>
    </location>
</feature>
<feature type="binding site" description="covalent" evidence="4">
    <location>
        <position position="352"/>
    </location>
    <ligand>
        <name>heme c</name>
        <dbReference type="ChEBI" id="CHEBI:61717"/>
        <label>3</label>
    </ligand>
</feature>
<keyword evidence="2 5" id="KW-0479">Metal-binding</keyword>
<dbReference type="PANTHER" id="PTHR35008:SF4">
    <property type="entry name" value="BLL4482 PROTEIN"/>
    <property type="match status" value="1"/>
</dbReference>
<dbReference type="Pfam" id="PF00034">
    <property type="entry name" value="Cytochrom_C"/>
    <property type="match status" value="1"/>
</dbReference>
<dbReference type="AlphaFoldDB" id="A0A1H9II63"/>
<dbReference type="GO" id="GO:0016020">
    <property type="term" value="C:membrane"/>
    <property type="evidence" value="ECO:0007669"/>
    <property type="project" value="InterPro"/>
</dbReference>
<comment type="cofactor">
    <cofactor evidence="4">
        <name>heme c</name>
        <dbReference type="ChEBI" id="CHEBI:61717"/>
    </cofactor>
    <text evidence="4">Binds 3 heme c groups covalently per subunit.</text>
</comment>
<keyword evidence="10" id="KW-1185">Reference proteome</keyword>
<sequence>MKPSHLFKKVLSGLALALALAASTAALAQNPAQTSGATPTQAQSQPPAPTQPAAPAQTRVGVGGDLVAKGEYLARAGDCVACHTTPEGKLFSGGRAMPTPFGTLYTSNITPDPETGIGKWTADDFYKTMHEGRFPDGGLLYPAMPFTSYTKVTREDSDAIFAYLRTIPPVRQADRPHDLQFPYNNRSLILGWRTLFFSEGTFRPDPKQSDEWNRGAYLVEGLGHCGMCHTAINALGGSSESKAFQGGLIPMQNWYAPSLTSNKEAGLGDWSIKDIADLLKSGVSHRGVVYGPMAEVVYNSLQYLSDEDTRAMAVYLKSLAQGTPPEPAASPLPTTESSLLLSLGKTVYDRQCASCHGAEGKGMPPHYPPLAGNQSIQMGSAVNPIRMVLNGGYPPGTSGNPHPYGMPPFAQSLSDNEIAAVVTYIRTSWGNRGAPVSAADANALRSAPLD</sequence>
<dbReference type="InterPro" id="IPR036909">
    <property type="entry name" value="Cyt_c-like_dom_sf"/>
</dbReference>
<dbReference type="PROSITE" id="PS51007">
    <property type="entry name" value="CYTC"/>
    <property type="match status" value="3"/>
</dbReference>
<keyword evidence="3 5" id="KW-0408">Iron</keyword>
<proteinExistence type="predicted"/>
<dbReference type="Proteomes" id="UP000199647">
    <property type="component" value="Unassembled WGS sequence"/>
</dbReference>
<dbReference type="InterPro" id="IPR051459">
    <property type="entry name" value="Cytochrome_c-type_DH"/>
</dbReference>
<evidence type="ECO:0000313" key="9">
    <source>
        <dbReference type="EMBL" id="SEQ74227.1"/>
    </source>
</evidence>
<name>A0A1H9II63_9HYPH</name>
<dbReference type="GO" id="GO:0016614">
    <property type="term" value="F:oxidoreductase activity, acting on CH-OH group of donors"/>
    <property type="evidence" value="ECO:0007669"/>
    <property type="project" value="InterPro"/>
</dbReference>
<feature type="binding site" description="covalent" evidence="4">
    <location>
        <position position="355"/>
    </location>
    <ligand>
        <name>heme c</name>
        <dbReference type="ChEBI" id="CHEBI:61717"/>
        <label>3</label>
    </ligand>
</feature>
<feature type="binding site" description="covalent" evidence="4">
    <location>
        <position position="228"/>
    </location>
    <ligand>
        <name>heme c</name>
        <dbReference type="ChEBI" id="CHEBI:61717"/>
        <label>2</label>
    </ligand>
</feature>
<evidence type="ECO:0000256" key="1">
    <source>
        <dbReference type="ARBA" id="ARBA00022617"/>
    </source>
</evidence>
<feature type="binding site" description="covalent" evidence="4">
    <location>
        <position position="225"/>
    </location>
    <ligand>
        <name>heme c</name>
        <dbReference type="ChEBI" id="CHEBI:61717"/>
        <label>2</label>
    </ligand>
</feature>
<dbReference type="STRING" id="1855383.SAMN05216548_107113"/>
<evidence type="ECO:0000256" key="4">
    <source>
        <dbReference type="PIRSR" id="PIRSR000018-50"/>
    </source>
</evidence>
<feature type="binding site" description="axial binding residue" evidence="5">
    <location>
        <position position="83"/>
    </location>
    <ligand>
        <name>heme c</name>
        <dbReference type="ChEBI" id="CHEBI:61717"/>
        <label>1</label>
    </ligand>
    <ligandPart>
        <name>Fe</name>
        <dbReference type="ChEBI" id="CHEBI:18248"/>
    </ligandPart>
</feature>
<gene>
    <name evidence="9" type="ORF">SAMN05216548_107113</name>
</gene>
<feature type="binding site" description="axial binding residue" evidence="5">
    <location>
        <position position="356"/>
    </location>
    <ligand>
        <name>heme c</name>
        <dbReference type="ChEBI" id="CHEBI:61717"/>
        <label>3</label>
    </ligand>
    <ligandPart>
        <name>Fe</name>
        <dbReference type="ChEBI" id="CHEBI:18248"/>
    </ligandPart>
</feature>
<accession>A0A1H9II63</accession>
<feature type="binding site" description="covalent" evidence="4">
    <location>
        <position position="82"/>
    </location>
    <ligand>
        <name>heme c</name>
        <dbReference type="ChEBI" id="CHEBI:61717"/>
        <label>1</label>
    </ligand>
</feature>
<evidence type="ECO:0000259" key="8">
    <source>
        <dbReference type="PROSITE" id="PS51007"/>
    </source>
</evidence>
<dbReference type="EMBL" id="FOFG01000007">
    <property type="protein sequence ID" value="SEQ74227.1"/>
    <property type="molecule type" value="Genomic_DNA"/>
</dbReference>
<feature type="binding site" description="covalent" evidence="4">
    <location>
        <position position="79"/>
    </location>
    <ligand>
        <name>heme c</name>
        <dbReference type="ChEBI" id="CHEBI:61717"/>
        <label>1</label>
    </ligand>
</feature>